<evidence type="ECO:0000256" key="7">
    <source>
        <dbReference type="SAM" id="Phobius"/>
    </source>
</evidence>
<dbReference type="PANTHER" id="PTHR28159:SF1">
    <property type="entry name" value="TRAFFICKING PROTEIN PARTICLE COMPLEX II-SPECIFIC SUBUNIT 65"/>
    <property type="match status" value="1"/>
</dbReference>
<evidence type="ECO:0000313" key="10">
    <source>
        <dbReference type="Proteomes" id="UP000799779"/>
    </source>
</evidence>
<feature type="region of interest" description="Disordered" evidence="6">
    <location>
        <begin position="695"/>
        <end position="715"/>
    </location>
</feature>
<evidence type="ECO:0000259" key="8">
    <source>
        <dbReference type="Pfam" id="PF12735"/>
    </source>
</evidence>
<keyword evidence="10" id="KW-1185">Reference proteome</keyword>
<evidence type="ECO:0000313" key="9">
    <source>
        <dbReference type="EMBL" id="KAF2002771.1"/>
    </source>
</evidence>
<dbReference type="InterPro" id="IPR024662">
    <property type="entry name" value="Trs65"/>
</dbReference>
<evidence type="ECO:0000256" key="4">
    <source>
        <dbReference type="ARBA" id="ARBA00022989"/>
    </source>
</evidence>
<evidence type="ECO:0000256" key="6">
    <source>
        <dbReference type="SAM" id="MobiDB-lite"/>
    </source>
</evidence>
<feature type="domain" description="Trafficking protein particle complex II-specific subunit 65 IgD3" evidence="8">
    <location>
        <begin position="486"/>
        <end position="657"/>
    </location>
</feature>
<gene>
    <name evidence="9" type="ORF">P154DRAFT_430293</name>
</gene>
<evidence type="ECO:0000256" key="3">
    <source>
        <dbReference type="ARBA" id="ARBA00022692"/>
    </source>
</evidence>
<dbReference type="InterPro" id="IPR055420">
    <property type="entry name" value="IgD3_Trs65"/>
</dbReference>
<keyword evidence="4 7" id="KW-1133">Transmembrane helix</keyword>
<dbReference type="GO" id="GO:0016020">
    <property type="term" value="C:membrane"/>
    <property type="evidence" value="ECO:0007669"/>
    <property type="project" value="UniProtKB-SubCell"/>
</dbReference>
<dbReference type="GO" id="GO:0005802">
    <property type="term" value="C:trans-Golgi network"/>
    <property type="evidence" value="ECO:0007669"/>
    <property type="project" value="TreeGrafter"/>
</dbReference>
<dbReference type="EMBL" id="ML977575">
    <property type="protein sequence ID" value="KAF2002771.1"/>
    <property type="molecule type" value="Genomic_DNA"/>
</dbReference>
<dbReference type="Pfam" id="PF04117">
    <property type="entry name" value="Mpv17_PMP22"/>
    <property type="match status" value="1"/>
</dbReference>
<dbReference type="GO" id="GO:1990071">
    <property type="term" value="C:TRAPPII protein complex"/>
    <property type="evidence" value="ECO:0007669"/>
    <property type="project" value="InterPro"/>
</dbReference>
<dbReference type="AlphaFoldDB" id="A0A6A5WRF7"/>
<comment type="subcellular location">
    <subcellularLocation>
        <location evidence="1">Membrane</location>
        <topology evidence="1">Multi-pass membrane protein</topology>
    </subcellularLocation>
</comment>
<reference evidence="9" key="1">
    <citation type="journal article" date="2020" name="Stud. Mycol.">
        <title>101 Dothideomycetes genomes: a test case for predicting lifestyles and emergence of pathogens.</title>
        <authorList>
            <person name="Haridas S."/>
            <person name="Albert R."/>
            <person name="Binder M."/>
            <person name="Bloem J."/>
            <person name="Labutti K."/>
            <person name="Salamov A."/>
            <person name="Andreopoulos B."/>
            <person name="Baker S."/>
            <person name="Barry K."/>
            <person name="Bills G."/>
            <person name="Bluhm B."/>
            <person name="Cannon C."/>
            <person name="Castanera R."/>
            <person name="Culley D."/>
            <person name="Daum C."/>
            <person name="Ezra D."/>
            <person name="Gonzalez J."/>
            <person name="Henrissat B."/>
            <person name="Kuo A."/>
            <person name="Liang C."/>
            <person name="Lipzen A."/>
            <person name="Lutzoni F."/>
            <person name="Magnuson J."/>
            <person name="Mondo S."/>
            <person name="Nolan M."/>
            <person name="Ohm R."/>
            <person name="Pangilinan J."/>
            <person name="Park H.-J."/>
            <person name="Ramirez L."/>
            <person name="Alfaro M."/>
            <person name="Sun H."/>
            <person name="Tritt A."/>
            <person name="Yoshinaga Y."/>
            <person name="Zwiers L.-H."/>
            <person name="Turgeon B."/>
            <person name="Goodwin S."/>
            <person name="Spatafora J."/>
            <person name="Crous P."/>
            <person name="Grigoriev I."/>
        </authorList>
    </citation>
    <scope>NUCLEOTIDE SEQUENCE</scope>
    <source>
        <strain evidence="9">CBS 123094</strain>
    </source>
</reference>
<comment type="similarity">
    <text evidence="2">Belongs to the peroxisomal membrane protein PXMP2/4 family.</text>
</comment>
<keyword evidence="3 7" id="KW-0812">Transmembrane</keyword>
<dbReference type="Pfam" id="PF12735">
    <property type="entry name" value="IgD3_Trs65"/>
    <property type="match status" value="1"/>
</dbReference>
<organism evidence="9 10">
    <name type="scientific">Amniculicola lignicola CBS 123094</name>
    <dbReference type="NCBI Taxonomy" id="1392246"/>
    <lineage>
        <taxon>Eukaryota</taxon>
        <taxon>Fungi</taxon>
        <taxon>Dikarya</taxon>
        <taxon>Ascomycota</taxon>
        <taxon>Pezizomycotina</taxon>
        <taxon>Dothideomycetes</taxon>
        <taxon>Pleosporomycetidae</taxon>
        <taxon>Pleosporales</taxon>
        <taxon>Amniculicolaceae</taxon>
        <taxon>Amniculicola</taxon>
    </lineage>
</organism>
<evidence type="ECO:0000256" key="5">
    <source>
        <dbReference type="ARBA" id="ARBA00023136"/>
    </source>
</evidence>
<dbReference type="OrthoDB" id="5345392at2759"/>
<name>A0A6A5WRF7_9PLEO</name>
<dbReference type="PANTHER" id="PTHR28159">
    <property type="entry name" value="TRAFFICKING PROTEIN PARTICLE COMPLEX II-SPECIFIC SUBUNIT 65"/>
    <property type="match status" value="1"/>
</dbReference>
<evidence type="ECO:0000256" key="1">
    <source>
        <dbReference type="ARBA" id="ARBA00004141"/>
    </source>
</evidence>
<feature type="transmembrane region" description="Helical" evidence="7">
    <location>
        <begin position="888"/>
        <end position="909"/>
    </location>
</feature>
<dbReference type="GO" id="GO:0006891">
    <property type="term" value="P:intra-Golgi vesicle-mediated transport"/>
    <property type="evidence" value="ECO:0007669"/>
    <property type="project" value="InterPro"/>
</dbReference>
<evidence type="ECO:0000256" key="2">
    <source>
        <dbReference type="ARBA" id="ARBA00006824"/>
    </source>
</evidence>
<keyword evidence="5 7" id="KW-0472">Membrane</keyword>
<accession>A0A6A5WRF7</accession>
<proteinExistence type="inferred from homology"/>
<dbReference type="InterPro" id="IPR007248">
    <property type="entry name" value="Mpv17_PMP22"/>
</dbReference>
<dbReference type="Proteomes" id="UP000799779">
    <property type="component" value="Unassembled WGS sequence"/>
</dbReference>
<protein>
    <recommendedName>
        <fullName evidence="8">Trafficking protein particle complex II-specific subunit 65 IgD3 domain-containing protein</fullName>
    </recommendedName>
</protein>
<sequence length="976" mass="107828">MSVLLRLLFGACRRLGGRTVRSRGCRSIKGWEADAQSSRLSLSETKIIRSAWHVLLRRNALSRLASLTAKPRRCGTLKVETAEVQFAAHSMEGQPRGSAEFVESSVLEAIVPSHTNIDFEHELAAWDGAIDDESTSVLPFLAQRQVLLFDELVPVYVVFRTPLIEETTLKSYLSRLAINLEAFAFATAPDPQPEAKPPPPKELIFTETIKDTTEPIILRHEDESGSHAYVFWRVDVFNCRPRGKYHKPAVYFQPTASLRPAERTKRTVLDDEYLPSKVPTALNLLQSFENDPALAGVHPRLSALRISKIAPSAPVARELTRPIKNGQRRLFRTLPAVIWRVRYSKLPAPLSELSLMASLDLEIAHVTGSSVSIESIKTNLRSGAVKEIAGHNKKAKVYRPGDQIICIYKFTPDLAADGRPALGTEGHLFGLKIKAKVLLSEGCRPNIAIEWKTAVDFTVDHSPSLVNAAHRLSNPGSHPLPKAPNPDALPSFDAQSQQGDDALTKAINVTLTVSGPPRIRVGEPFQWKVFIVNRSDKTRKLAVVVIPKRRRDLERHKSHPSTSSAGGHIVDKKDLLATAVVDENIVYAKQKSAKTEVAELVCLTTDIRIGHLAPGACYTTDLRFLALCAGVLGVEAVRVVDLATDKAADIRDLPSIFAAGLSTSPSTTTSTTTSTLAATRRHRHCDFQRADATATTPGTRACRSPPLTSRGRHSSPAANMIENTRRRLLHQLNNRWIYGKIPLLHAAVFLLQMAAVSLLTRKFNSYYARRPVLTTMITNAILGGIADTVAQSLTAVRQRAVRKPGGPDKDDFIAIEIHELDKRIPFSSSDLIPDSRFLPPPFGFERLTRFMAYGFLMAPVQHKWFGFLSRTFPVTKTAAMLPALKRVAFDQFLFAPIGLACFFTFMTVAEGGGKRAVTRKFQDVYVPALKANYMVWPAVQIINFRVMPIQFQIPFVSTIGIAWTAYLSLTNSADEA</sequence>